<dbReference type="PROSITE" id="PS50089">
    <property type="entry name" value="ZF_RING_2"/>
    <property type="match status" value="1"/>
</dbReference>
<dbReference type="SUPFAM" id="SSF57850">
    <property type="entry name" value="RING/U-box"/>
    <property type="match status" value="1"/>
</dbReference>
<reference evidence="3 4" key="1">
    <citation type="journal article" date="2010" name="J. Microbiol.">
        <title>Comparative analysis of the genomes of Bombyx mandarina and Bombyx mori nucleopolyhedroviruses.</title>
        <authorList>
            <person name="Xu Y.P."/>
            <person name="Ye Z.P."/>
            <person name="Niu C.Y."/>
            <person name="Bao Y.Y."/>
            <person name="Wang W.B."/>
            <person name="Shen W.D."/>
            <person name="Zhang C.X."/>
        </authorList>
    </citation>
    <scope>NUCLEOTIDE SEQUENCE [LARGE SCALE GENOMIC DNA]</scope>
    <source>
        <strain evidence="3">S1</strain>
    </source>
</reference>
<proteinExistence type="predicted"/>
<organism evidence="3 4">
    <name type="scientific">Bombyx mandarina nucleopolyhedrovirus</name>
    <dbReference type="NCBI Taxonomy" id="640862"/>
    <lineage>
        <taxon>Viruses</taxon>
        <taxon>Viruses incertae sedis</taxon>
        <taxon>Naldaviricetes</taxon>
        <taxon>Lefavirales</taxon>
        <taxon>Baculoviridae</taxon>
        <taxon>Alphabaculovirus</taxon>
        <taxon>Alphabaculovirus bomori</taxon>
    </lineage>
</organism>
<evidence type="ECO:0000313" key="4">
    <source>
        <dbReference type="Proteomes" id="UP000241696"/>
    </source>
</evidence>
<dbReference type="EMBL" id="FJ882854">
    <property type="protein sequence ID" value="ACQ57314.1"/>
    <property type="molecule type" value="Genomic_DNA"/>
</dbReference>
<keyword evidence="1" id="KW-0479">Metal-binding</keyword>
<keyword evidence="1" id="KW-0863">Zinc-finger</keyword>
<dbReference type="InterPro" id="IPR001841">
    <property type="entry name" value="Znf_RING"/>
</dbReference>
<dbReference type="Pfam" id="PF05290">
    <property type="entry name" value="Baculo_IE-1"/>
    <property type="match status" value="1"/>
</dbReference>
<accession>C3VP30</accession>
<dbReference type="InterPro" id="IPR007954">
    <property type="entry name" value="Baculo_IE-1"/>
</dbReference>
<evidence type="ECO:0000259" key="2">
    <source>
        <dbReference type="PROSITE" id="PS50089"/>
    </source>
</evidence>
<dbReference type="GO" id="GO:0008270">
    <property type="term" value="F:zinc ion binding"/>
    <property type="evidence" value="ECO:0007669"/>
    <property type="project" value="UniProtKB-KW"/>
</dbReference>
<evidence type="ECO:0000256" key="1">
    <source>
        <dbReference type="PROSITE-ProRule" id="PRU00175"/>
    </source>
</evidence>
<name>C3VP30_NPVBM</name>
<dbReference type="Proteomes" id="UP000241696">
    <property type="component" value="Segment"/>
</dbReference>
<evidence type="ECO:0000313" key="3">
    <source>
        <dbReference type="EMBL" id="ACQ57314.1"/>
    </source>
</evidence>
<sequence length="261" mass="30022">MIRTSSHVLNVQENIMTSNCASSPYSCEATSACAEAQQVMIDNFVFFHMYTADIQIDAKVQCGVRSAAFAIIDDKHLEMYKYRIENKFFYYYDQCADIAKPDRLPDDDGACCHHFIFDAQRIIQCIKEIEGAYGVRDRGNVIVFYPYLKQLRDALKLIKNSFACCFKNINSMQMYVNELISNCLLFIEKLETINKTVKVMNLFVDNSVLYECNVCKEISTDERFLKPKECCEYAICNACCVTMWKTATTHAKCPACRTSYK</sequence>
<protein>
    <submittedName>
        <fullName evidence="3">IE-0</fullName>
    </submittedName>
</protein>
<keyword evidence="1" id="KW-0862">Zinc</keyword>
<feature type="domain" description="RING-type" evidence="2">
    <location>
        <begin position="212"/>
        <end position="257"/>
    </location>
</feature>